<sequence length="156" mass="18699">MDNFDMLIIDTEHFNLTISKKVSNIWQEYRQLKPMDPEAFGVLIGDKDFEIERYGLVEITVPQKEDRCSRMSFTLRDPEHQRTVDQLYENSEGQLIYFGTWHTHPEKNPHASYTDIRDWNNCKLRNPGQRLFFIIIGTETNALYYFNNEKIIRQEF</sequence>
<reference evidence="7" key="1">
    <citation type="submission" date="2015-12" db="EMBL/GenBank/DDBJ databases">
        <title>Klebsiella pneumoniae strain KP04 plasmid pKP04VIM, complete sequence.</title>
        <authorList>
            <person name="Li R."/>
            <person name="Lin D."/>
            <person name="Chen C."/>
        </authorList>
    </citation>
    <scope>NUCLEOTIDE SEQUENCE</scope>
    <source>
        <plasmid evidence="7">pKP04VIM</plasmid>
    </source>
</reference>
<dbReference type="EMBL" id="KU318421">
    <property type="protein sequence ID" value="ANS55386.1"/>
    <property type="molecule type" value="Genomic_DNA"/>
</dbReference>
<dbReference type="GO" id="GO:0008237">
    <property type="term" value="F:metallopeptidase activity"/>
    <property type="evidence" value="ECO:0007669"/>
    <property type="project" value="UniProtKB-KW"/>
</dbReference>
<evidence type="ECO:0000256" key="1">
    <source>
        <dbReference type="ARBA" id="ARBA00022670"/>
    </source>
</evidence>
<evidence type="ECO:0000256" key="4">
    <source>
        <dbReference type="ARBA" id="ARBA00022833"/>
    </source>
</evidence>
<accession>A0A1B1LQP8</accession>
<evidence type="ECO:0000256" key="5">
    <source>
        <dbReference type="ARBA" id="ARBA00023049"/>
    </source>
</evidence>
<evidence type="ECO:0000259" key="6">
    <source>
        <dbReference type="Pfam" id="PF14464"/>
    </source>
</evidence>
<dbReference type="RefSeq" id="WP_042934513.1">
    <property type="nucleotide sequence ID" value="NZ_JAJSBT010000040.1"/>
</dbReference>
<proteinExistence type="predicted"/>
<keyword evidence="5" id="KW-0482">Metalloprotease</keyword>
<feature type="domain" description="JAB" evidence="6">
    <location>
        <begin position="36"/>
        <end position="138"/>
    </location>
</feature>
<dbReference type="SUPFAM" id="SSF102712">
    <property type="entry name" value="JAB1/MPN domain"/>
    <property type="match status" value="1"/>
</dbReference>
<dbReference type="Gene3D" id="3.40.140.10">
    <property type="entry name" value="Cytidine Deaminase, domain 2"/>
    <property type="match status" value="1"/>
</dbReference>
<dbReference type="GO" id="GO:0006508">
    <property type="term" value="P:proteolysis"/>
    <property type="evidence" value="ECO:0007669"/>
    <property type="project" value="UniProtKB-KW"/>
</dbReference>
<organism evidence="7">
    <name type="scientific">Klebsiella pneumoniae</name>
    <dbReference type="NCBI Taxonomy" id="573"/>
    <lineage>
        <taxon>Bacteria</taxon>
        <taxon>Pseudomonadati</taxon>
        <taxon>Pseudomonadota</taxon>
        <taxon>Gammaproteobacteria</taxon>
        <taxon>Enterobacterales</taxon>
        <taxon>Enterobacteriaceae</taxon>
        <taxon>Klebsiella/Raoultella group</taxon>
        <taxon>Klebsiella</taxon>
        <taxon>Klebsiella pneumoniae complex</taxon>
    </lineage>
</organism>
<protein>
    <recommendedName>
        <fullName evidence="6">JAB domain-containing protein</fullName>
    </recommendedName>
</protein>
<dbReference type="AlphaFoldDB" id="A0A1B1LQP8"/>
<dbReference type="InterPro" id="IPR028090">
    <property type="entry name" value="JAB_dom_prok"/>
</dbReference>
<evidence type="ECO:0000313" key="7">
    <source>
        <dbReference type="EMBL" id="ANS55386.1"/>
    </source>
</evidence>
<dbReference type="Pfam" id="PF14464">
    <property type="entry name" value="Prok-JAB"/>
    <property type="match status" value="1"/>
</dbReference>
<keyword evidence="4" id="KW-0862">Zinc</keyword>
<keyword evidence="7" id="KW-0614">Plasmid</keyword>
<keyword evidence="1" id="KW-0645">Protease</keyword>
<dbReference type="GO" id="GO:0046872">
    <property type="term" value="F:metal ion binding"/>
    <property type="evidence" value="ECO:0007669"/>
    <property type="project" value="UniProtKB-KW"/>
</dbReference>
<evidence type="ECO:0000256" key="2">
    <source>
        <dbReference type="ARBA" id="ARBA00022723"/>
    </source>
</evidence>
<keyword evidence="3" id="KW-0378">Hydrolase</keyword>
<name>A0A1B1LQP8_KLEPN</name>
<geneLocation type="plasmid" evidence="7">
    <name>pKP04VIM</name>
</geneLocation>
<evidence type="ECO:0000256" key="3">
    <source>
        <dbReference type="ARBA" id="ARBA00022801"/>
    </source>
</evidence>
<keyword evidence="2" id="KW-0479">Metal-binding</keyword>